<sequence>MALKSEYYNYSILVRNDCSNTTIYPQQQLYEFYYDIALTFQVLTKLEWTQSLQDQCPQIIYEFFRLDGVPINKFVNFEFNNLTNVLSFKINTEIIPFETKSLIIKGYVDDIFAESLLTIHLTDKCKEVTFNKPKIGEQYIYELGSPQIEVLHTNWTFFDELKFCGSVFYSIIDQDEQNFDPEVITLDLINEKILISTSNETKVGMYYISIKGQLKPSGFSKSYDFLNFTILIKLPTAYSVGVSCDYAKLKQIPQIPPMNYEVGKSGQIKSFNFAKWSTNETKCQFQSYQAFYNGNLLPIPSIISFSESSRMFSFITQEIEENQSSGNYELTICSNNFFKLGKVGNIIVIGK</sequence>
<proteinExistence type="predicted"/>
<reference evidence="1 2" key="1">
    <citation type="submission" date="2014-06" db="EMBL/GenBank/DDBJ databases">
        <authorList>
            <person name="Swart Estienne"/>
        </authorList>
    </citation>
    <scope>NUCLEOTIDE SEQUENCE [LARGE SCALE GENOMIC DNA]</scope>
    <source>
        <strain evidence="1 2">130c</strain>
    </source>
</reference>
<name>A0A078BCN6_STYLE</name>
<dbReference type="EMBL" id="CCKQ01018966">
    <property type="protein sequence ID" value="CDW90972.1"/>
    <property type="molecule type" value="Genomic_DNA"/>
</dbReference>
<evidence type="ECO:0000313" key="1">
    <source>
        <dbReference type="EMBL" id="CDW90972.1"/>
    </source>
</evidence>
<keyword evidence="2" id="KW-1185">Reference proteome</keyword>
<dbReference type="InParanoid" id="A0A078BCN6"/>
<protein>
    <submittedName>
        <fullName evidence="1">Uncharacterized protein</fullName>
    </submittedName>
</protein>
<dbReference type="AlphaFoldDB" id="A0A078BCN6"/>
<organism evidence="1 2">
    <name type="scientific">Stylonychia lemnae</name>
    <name type="common">Ciliate</name>
    <dbReference type="NCBI Taxonomy" id="5949"/>
    <lineage>
        <taxon>Eukaryota</taxon>
        <taxon>Sar</taxon>
        <taxon>Alveolata</taxon>
        <taxon>Ciliophora</taxon>
        <taxon>Intramacronucleata</taxon>
        <taxon>Spirotrichea</taxon>
        <taxon>Stichotrichia</taxon>
        <taxon>Sporadotrichida</taxon>
        <taxon>Oxytrichidae</taxon>
        <taxon>Stylonychinae</taxon>
        <taxon>Stylonychia</taxon>
    </lineage>
</organism>
<gene>
    <name evidence="1" type="primary">Contig3597.g3837</name>
    <name evidence="1" type="ORF">STYLEM_20120</name>
</gene>
<dbReference type="Proteomes" id="UP000039865">
    <property type="component" value="Unassembled WGS sequence"/>
</dbReference>
<evidence type="ECO:0000313" key="2">
    <source>
        <dbReference type="Proteomes" id="UP000039865"/>
    </source>
</evidence>
<accession>A0A078BCN6</accession>